<dbReference type="EMBL" id="SSUX01000008">
    <property type="protein sequence ID" value="THJ45055.1"/>
    <property type="molecule type" value="Genomic_DNA"/>
</dbReference>
<gene>
    <name evidence="2" type="ORF">E8Q35_12790</name>
</gene>
<protein>
    <submittedName>
        <fullName evidence="2">Uncharacterized protein</fullName>
    </submittedName>
</protein>
<accession>A0A4S5CKY6</accession>
<sequence>MIAIASLFRAILIFPLVLLSFSTPKMITRMSSSRLVNFVMLELTTIAMAVVFAYYFFWNAFLDVLTSQAFLLCLVAFLTPAFLITFKQVYVREESERAITLDKIKNSCWRPYAAPVIGETVNIELKNGRILWHVPSEQLEVLHDEVKLWMPVPGQCAK</sequence>
<organism evidence="2 3">
    <name type="scientific">Aeromonas veronii</name>
    <dbReference type="NCBI Taxonomy" id="654"/>
    <lineage>
        <taxon>Bacteria</taxon>
        <taxon>Pseudomonadati</taxon>
        <taxon>Pseudomonadota</taxon>
        <taxon>Gammaproteobacteria</taxon>
        <taxon>Aeromonadales</taxon>
        <taxon>Aeromonadaceae</taxon>
        <taxon>Aeromonas</taxon>
    </lineage>
</organism>
<dbReference type="Proteomes" id="UP000309618">
    <property type="component" value="Unassembled WGS sequence"/>
</dbReference>
<evidence type="ECO:0000313" key="3">
    <source>
        <dbReference type="Proteomes" id="UP000309618"/>
    </source>
</evidence>
<reference evidence="2 3" key="1">
    <citation type="submission" date="2019-04" db="EMBL/GenBank/DDBJ databases">
        <title>Comparative genomics of Aeromonas veronii strains pathogenic to fish.</title>
        <authorList>
            <person name="Cascarano M.C."/>
            <person name="Smyrli M."/>
            <person name="Katharios P."/>
        </authorList>
    </citation>
    <scope>NUCLEOTIDE SEQUENCE [LARGE SCALE GENOMIC DNA]</scope>
    <source>
        <strain evidence="2 3">XU1</strain>
    </source>
</reference>
<name>A0A4S5CKY6_AERVE</name>
<feature type="transmembrane region" description="Helical" evidence="1">
    <location>
        <begin position="69"/>
        <end position="86"/>
    </location>
</feature>
<evidence type="ECO:0000313" key="2">
    <source>
        <dbReference type="EMBL" id="THJ45055.1"/>
    </source>
</evidence>
<proteinExistence type="predicted"/>
<feature type="transmembrane region" description="Helical" evidence="1">
    <location>
        <begin position="35"/>
        <end position="57"/>
    </location>
</feature>
<keyword evidence="1" id="KW-1133">Transmembrane helix</keyword>
<dbReference type="AlphaFoldDB" id="A0A4S5CKY6"/>
<feature type="transmembrane region" description="Helical" evidence="1">
    <location>
        <begin position="6"/>
        <end position="23"/>
    </location>
</feature>
<comment type="caution">
    <text evidence="2">The sequence shown here is derived from an EMBL/GenBank/DDBJ whole genome shotgun (WGS) entry which is preliminary data.</text>
</comment>
<evidence type="ECO:0000256" key="1">
    <source>
        <dbReference type="SAM" id="Phobius"/>
    </source>
</evidence>
<dbReference type="RefSeq" id="WP_136501878.1">
    <property type="nucleotide sequence ID" value="NZ_SSUX01000008.1"/>
</dbReference>
<keyword evidence="1" id="KW-0812">Transmembrane</keyword>
<keyword evidence="1" id="KW-0472">Membrane</keyword>